<evidence type="ECO:0000313" key="3">
    <source>
        <dbReference type="Proteomes" id="UP001378188"/>
    </source>
</evidence>
<protein>
    <submittedName>
        <fullName evidence="2">Uncharacterized protein</fullName>
    </submittedName>
</protein>
<sequence>MQRLLIVTGLAAGLVAGLSLPALAEDSCETQVNALLEHVRASAKLSDSEKTAFVDTLNTALQQQTDEGTEACLATVDEVKVDIDIDE</sequence>
<evidence type="ECO:0000313" key="2">
    <source>
        <dbReference type="EMBL" id="MEJ8571456.1"/>
    </source>
</evidence>
<name>A0AAW9RNS7_9HYPH</name>
<keyword evidence="3" id="KW-1185">Reference proteome</keyword>
<organism evidence="2 3">
    <name type="scientific">Microbaculum marinum</name>
    <dbReference type="NCBI Taxonomy" id="1764581"/>
    <lineage>
        <taxon>Bacteria</taxon>
        <taxon>Pseudomonadati</taxon>
        <taxon>Pseudomonadota</taxon>
        <taxon>Alphaproteobacteria</taxon>
        <taxon>Hyphomicrobiales</taxon>
        <taxon>Tepidamorphaceae</taxon>
        <taxon>Microbaculum</taxon>
    </lineage>
</organism>
<feature type="signal peptide" evidence="1">
    <location>
        <begin position="1"/>
        <end position="24"/>
    </location>
</feature>
<dbReference type="EMBL" id="JAZHOF010000003">
    <property type="protein sequence ID" value="MEJ8571456.1"/>
    <property type="molecule type" value="Genomic_DNA"/>
</dbReference>
<dbReference type="AlphaFoldDB" id="A0AAW9RNS7"/>
<proteinExistence type="predicted"/>
<keyword evidence="1" id="KW-0732">Signal</keyword>
<dbReference type="Proteomes" id="UP001378188">
    <property type="component" value="Unassembled WGS sequence"/>
</dbReference>
<reference evidence="2 3" key="1">
    <citation type="submission" date="2024-02" db="EMBL/GenBank/DDBJ databases">
        <title>Genome analysis and characterization of Microbaculum marinisediminis sp. nov., isolated from marine sediment.</title>
        <authorList>
            <person name="Du Z.-J."/>
            <person name="Ye Y.-Q."/>
            <person name="Zhang Z.-R."/>
            <person name="Yuan S.-M."/>
            <person name="Zhang X.-Y."/>
        </authorList>
    </citation>
    <scope>NUCLEOTIDE SEQUENCE [LARGE SCALE GENOMIC DNA]</scope>
    <source>
        <strain evidence="2 3">SDUM1044001</strain>
    </source>
</reference>
<dbReference type="RefSeq" id="WP_340329157.1">
    <property type="nucleotide sequence ID" value="NZ_JAZHOF010000003.1"/>
</dbReference>
<evidence type="ECO:0000256" key="1">
    <source>
        <dbReference type="SAM" id="SignalP"/>
    </source>
</evidence>
<accession>A0AAW9RNS7</accession>
<gene>
    <name evidence="2" type="ORF">V3328_08230</name>
</gene>
<comment type="caution">
    <text evidence="2">The sequence shown here is derived from an EMBL/GenBank/DDBJ whole genome shotgun (WGS) entry which is preliminary data.</text>
</comment>
<feature type="chain" id="PRO_5044027135" evidence="1">
    <location>
        <begin position="25"/>
        <end position="87"/>
    </location>
</feature>